<dbReference type="InterPro" id="IPR011005">
    <property type="entry name" value="Dihydropteroate_synth-like_sf"/>
</dbReference>
<gene>
    <name evidence="7" type="ORF">OA50_01227</name>
</gene>
<dbReference type="RefSeq" id="WP_043138658.1">
    <property type="nucleotide sequence ID" value="NZ_AP022337.1"/>
</dbReference>
<dbReference type="GO" id="GO:0008705">
    <property type="term" value="F:methionine synthase activity"/>
    <property type="evidence" value="ECO:0007669"/>
    <property type="project" value="TreeGrafter"/>
</dbReference>
<dbReference type="InterPro" id="IPR050554">
    <property type="entry name" value="Met_Synthase/Corrinoid"/>
</dbReference>
<keyword evidence="8" id="KW-1185">Reference proteome</keyword>
<accession>A0A0B3SU57</accession>
<name>A0A0B3SU57_9RHOB</name>
<dbReference type="AlphaFoldDB" id="A0A0B3SU57"/>
<keyword evidence="6" id="KW-0170">Cobalt</keyword>
<dbReference type="PANTHER" id="PTHR45833:SF1">
    <property type="entry name" value="METHIONINE SYNTHASE"/>
    <property type="match status" value="1"/>
</dbReference>
<accession>A0A225QT08</accession>
<dbReference type="PATRIC" id="fig|1515334.3.peg.1229"/>
<dbReference type="GO" id="GO:0031419">
    <property type="term" value="F:cobalamin binding"/>
    <property type="evidence" value="ECO:0007669"/>
    <property type="project" value="UniProtKB-KW"/>
</dbReference>
<dbReference type="Pfam" id="PF00809">
    <property type="entry name" value="Pterin_bind"/>
    <property type="match status" value="1"/>
</dbReference>
<keyword evidence="4" id="KW-0808">Transferase</keyword>
<dbReference type="PROSITE" id="PS50972">
    <property type="entry name" value="PTERIN_BINDING"/>
    <property type="match status" value="1"/>
</dbReference>
<reference evidence="7 8" key="1">
    <citation type="submission" date="2014-10" db="EMBL/GenBank/DDBJ databases">
        <title>Genome sequence of Ponticoccus sp. strain UMTAT08 isolated from clonal culture of toxic dinoflagellate Alexandrium tamiyavanichii.</title>
        <authorList>
            <person name="Gan H.Y."/>
            <person name="Muhd D.-D."/>
            <person name="Mohd Noor M.E."/>
            <person name="Yeong Y.S."/>
            <person name="Usup G."/>
        </authorList>
    </citation>
    <scope>NUCLEOTIDE SEQUENCE [LARGE SCALE GENOMIC DNA]</scope>
    <source>
        <strain evidence="7 8">UMTAT08</strain>
    </source>
</reference>
<organism evidence="7 8">
    <name type="scientific">Mameliella alba</name>
    <dbReference type="NCBI Taxonomy" id="561184"/>
    <lineage>
        <taxon>Bacteria</taxon>
        <taxon>Pseudomonadati</taxon>
        <taxon>Pseudomonadota</taxon>
        <taxon>Alphaproteobacteria</taxon>
        <taxon>Rhodobacterales</taxon>
        <taxon>Roseobacteraceae</taxon>
        <taxon>Mameliella</taxon>
    </lineage>
</organism>
<evidence type="ECO:0000256" key="3">
    <source>
        <dbReference type="ARBA" id="ARBA00022628"/>
    </source>
</evidence>
<evidence type="ECO:0000256" key="4">
    <source>
        <dbReference type="ARBA" id="ARBA00022679"/>
    </source>
</evidence>
<comment type="caution">
    <text evidence="7">The sequence shown here is derived from an EMBL/GenBank/DDBJ whole genome shotgun (WGS) entry which is preliminary data.</text>
</comment>
<evidence type="ECO:0000256" key="1">
    <source>
        <dbReference type="ARBA" id="ARBA00010398"/>
    </source>
</evidence>
<evidence type="ECO:0000313" key="7">
    <source>
        <dbReference type="EMBL" id="KHQ53999.1"/>
    </source>
</evidence>
<dbReference type="GO" id="GO:0032259">
    <property type="term" value="P:methylation"/>
    <property type="evidence" value="ECO:0007669"/>
    <property type="project" value="UniProtKB-KW"/>
</dbReference>
<dbReference type="GO" id="GO:0050667">
    <property type="term" value="P:homocysteine metabolic process"/>
    <property type="evidence" value="ECO:0007669"/>
    <property type="project" value="TreeGrafter"/>
</dbReference>
<dbReference type="GO" id="GO:0005829">
    <property type="term" value="C:cytosol"/>
    <property type="evidence" value="ECO:0007669"/>
    <property type="project" value="TreeGrafter"/>
</dbReference>
<evidence type="ECO:0000256" key="5">
    <source>
        <dbReference type="ARBA" id="ARBA00022723"/>
    </source>
</evidence>
<dbReference type="GO" id="GO:0046653">
    <property type="term" value="P:tetrahydrofolate metabolic process"/>
    <property type="evidence" value="ECO:0007669"/>
    <property type="project" value="TreeGrafter"/>
</dbReference>
<dbReference type="GO" id="GO:0046872">
    <property type="term" value="F:metal ion binding"/>
    <property type="evidence" value="ECO:0007669"/>
    <property type="project" value="UniProtKB-KW"/>
</dbReference>
<keyword evidence="2" id="KW-0489">Methyltransferase</keyword>
<keyword evidence="5" id="KW-0479">Metal-binding</keyword>
<dbReference type="NCBIfam" id="NF005719">
    <property type="entry name" value="PRK07535.1"/>
    <property type="match status" value="1"/>
</dbReference>
<dbReference type="EMBL" id="JSUQ01000004">
    <property type="protein sequence ID" value="KHQ53999.1"/>
    <property type="molecule type" value="Genomic_DNA"/>
</dbReference>
<dbReference type="STRING" id="561184.SAMN05216376_101596"/>
<dbReference type="Proteomes" id="UP000030960">
    <property type="component" value="Unassembled WGS sequence"/>
</dbReference>
<dbReference type="PANTHER" id="PTHR45833">
    <property type="entry name" value="METHIONINE SYNTHASE"/>
    <property type="match status" value="1"/>
</dbReference>
<protein>
    <submittedName>
        <fullName evidence="7">Dihydropteroate synthase, DHPS</fullName>
    </submittedName>
</protein>
<dbReference type="SUPFAM" id="SSF51717">
    <property type="entry name" value="Dihydropteroate synthetase-like"/>
    <property type="match status" value="1"/>
</dbReference>
<evidence type="ECO:0000313" key="8">
    <source>
        <dbReference type="Proteomes" id="UP000030960"/>
    </source>
</evidence>
<dbReference type="InterPro" id="IPR000489">
    <property type="entry name" value="Pterin-binding_dom"/>
</dbReference>
<dbReference type="Gene3D" id="3.20.20.20">
    <property type="entry name" value="Dihydropteroate synthase-like"/>
    <property type="match status" value="1"/>
</dbReference>
<keyword evidence="3" id="KW-0846">Cobalamin</keyword>
<sequence length="360" mass="38334">MTRTIVESKTKTAVIGFDEPFCVIGERINPTGRKILNVELEAGDFSRVEADAIAQVAAGATVLDINSGAVFSNKMAEDPRYADNNFVEPTLMRQLVEVVQNVVDIPLCIDSSVPGALENGLAAAEGRPLLNSVTGEEERLELVLPLVKKYNVPVVAISNDDTGISEDPEVRFAVAKKIVERAADFGIPAHDIVVDPLVMPIGAMATAGQQVFTLVRRLREELGVNTTCGASNISFGLPNRHGINNAFLPMAMGAGMTSAIMNPVALPVNAAKIAEKKAEVAAAGIILPEDIDDETFVTLFGMGSTKPRAGKEMEAIRAANFLTNNDDGGAAWIEFNRQAPKAGQEGRGRAGRTGGRRRRA</sequence>
<proteinExistence type="inferred from homology"/>
<evidence type="ECO:0000256" key="6">
    <source>
        <dbReference type="ARBA" id="ARBA00023285"/>
    </source>
</evidence>
<evidence type="ECO:0000256" key="2">
    <source>
        <dbReference type="ARBA" id="ARBA00022603"/>
    </source>
</evidence>
<comment type="similarity">
    <text evidence="1">Belongs to the vitamin-B12 dependent methionine synthase family.</text>
</comment>
<dbReference type="OrthoDB" id="9803687at2"/>